<keyword evidence="2" id="KW-0812">Transmembrane</keyword>
<evidence type="ECO:0000259" key="3">
    <source>
        <dbReference type="Pfam" id="PF02517"/>
    </source>
</evidence>
<gene>
    <name evidence="4" type="ORF">AWW66_09905</name>
</gene>
<evidence type="ECO:0000256" key="1">
    <source>
        <dbReference type="SAM" id="MobiDB-lite"/>
    </source>
</evidence>
<feature type="region of interest" description="Disordered" evidence="1">
    <location>
        <begin position="303"/>
        <end position="330"/>
    </location>
</feature>
<comment type="caution">
    <text evidence="4">The sequence shown here is derived from an EMBL/GenBank/DDBJ whole genome shotgun (WGS) entry which is preliminary data.</text>
</comment>
<proteinExistence type="predicted"/>
<feature type="transmembrane region" description="Helical" evidence="2">
    <location>
        <begin position="62"/>
        <end position="83"/>
    </location>
</feature>
<feature type="transmembrane region" description="Helical" evidence="2">
    <location>
        <begin position="232"/>
        <end position="252"/>
    </location>
</feature>
<dbReference type="RefSeq" id="WP_067363109.1">
    <property type="nucleotide sequence ID" value="NZ_JBIUBN010000030.1"/>
</dbReference>
<feature type="domain" description="CAAX prenyl protease 2/Lysostaphin resistance protein A-like" evidence="3">
    <location>
        <begin position="153"/>
        <end position="241"/>
    </location>
</feature>
<dbReference type="GO" id="GO:0004175">
    <property type="term" value="F:endopeptidase activity"/>
    <property type="evidence" value="ECO:0007669"/>
    <property type="project" value="UniProtKB-ARBA"/>
</dbReference>
<dbReference type="EMBL" id="LRQV01000025">
    <property type="protein sequence ID" value="KXK62144.1"/>
    <property type="molecule type" value="Genomic_DNA"/>
</dbReference>
<sequence length="330" mass="34698">MPSSVSATGTPYHRLSQHIPRRRSLLTMAAVLIGTQVAQLPVTRITRHLPPEGLPVLGPYTGLVLSFAEIACILPATLLAVRWGEKRRVGTLSSVAGRLRWRWLAVCLVIAAVCVPVVFCAGSLTVLLAVPDTSTTSPPPSRTWIGLGPSLITLAVLLSLIVGQVAAEEYVTRGVILQTVGRLTRTPWPAITVQATIFTALHGPGGWGTLGVLTTGIALGWLTTHTGGLEAALAYHLTLNGVIAVIAVAIGATDPTTNATHAPWPLAIITAATATTYTLTTSLAARTLSITPTRRATDDFDTATRSTTTIGGPGVYRDPAFRTHPPEALR</sequence>
<keyword evidence="2" id="KW-0472">Membrane</keyword>
<keyword evidence="2" id="KW-1133">Transmembrane helix</keyword>
<feature type="transmembrane region" description="Helical" evidence="2">
    <location>
        <begin position="24"/>
        <end position="42"/>
    </location>
</feature>
<dbReference type="GO" id="GO:0080120">
    <property type="term" value="P:CAAX-box protein maturation"/>
    <property type="evidence" value="ECO:0007669"/>
    <property type="project" value="UniProtKB-ARBA"/>
</dbReference>
<reference evidence="4 5" key="1">
    <citation type="submission" date="2016-01" db="EMBL/GenBank/DDBJ databases">
        <title>Whole genome sequence and analysis of Micromonospora rosaria DSM 803, which can produce antibacterial substance rosamicin.</title>
        <authorList>
            <person name="Yang H."/>
            <person name="He X."/>
            <person name="Zhu D."/>
        </authorList>
    </citation>
    <scope>NUCLEOTIDE SEQUENCE [LARGE SCALE GENOMIC DNA]</scope>
    <source>
        <strain evidence="4 5">DSM 803</strain>
    </source>
</reference>
<evidence type="ECO:0000256" key="2">
    <source>
        <dbReference type="SAM" id="Phobius"/>
    </source>
</evidence>
<dbReference type="OrthoDB" id="2680086at2"/>
<dbReference type="Proteomes" id="UP000070620">
    <property type="component" value="Unassembled WGS sequence"/>
</dbReference>
<feature type="transmembrane region" description="Helical" evidence="2">
    <location>
        <begin position="264"/>
        <end position="285"/>
    </location>
</feature>
<organism evidence="4 5">
    <name type="scientific">Micromonospora rosaria</name>
    <dbReference type="NCBI Taxonomy" id="47874"/>
    <lineage>
        <taxon>Bacteria</taxon>
        <taxon>Bacillati</taxon>
        <taxon>Actinomycetota</taxon>
        <taxon>Actinomycetes</taxon>
        <taxon>Micromonosporales</taxon>
        <taxon>Micromonosporaceae</taxon>
        <taxon>Micromonospora</taxon>
    </lineage>
</organism>
<name>A0A136PV06_9ACTN</name>
<evidence type="ECO:0000313" key="4">
    <source>
        <dbReference type="EMBL" id="KXK62144.1"/>
    </source>
</evidence>
<feature type="transmembrane region" description="Helical" evidence="2">
    <location>
        <begin position="103"/>
        <end position="131"/>
    </location>
</feature>
<dbReference type="Pfam" id="PF02517">
    <property type="entry name" value="Rce1-like"/>
    <property type="match status" value="1"/>
</dbReference>
<dbReference type="InterPro" id="IPR003675">
    <property type="entry name" value="Rce1/LyrA-like_dom"/>
</dbReference>
<evidence type="ECO:0000313" key="5">
    <source>
        <dbReference type="Proteomes" id="UP000070620"/>
    </source>
</evidence>
<accession>A0A136PV06</accession>
<feature type="transmembrane region" description="Helical" evidence="2">
    <location>
        <begin position="143"/>
        <end position="163"/>
    </location>
</feature>
<feature type="compositionally biased region" description="Basic and acidic residues" evidence="1">
    <location>
        <begin position="319"/>
        <end position="330"/>
    </location>
</feature>
<protein>
    <recommendedName>
        <fullName evidence="3">CAAX prenyl protease 2/Lysostaphin resistance protein A-like domain-containing protein</fullName>
    </recommendedName>
</protein>
<dbReference type="AlphaFoldDB" id="A0A136PV06"/>
<keyword evidence="5" id="KW-1185">Reference proteome</keyword>